<feature type="transmembrane region" description="Helical" evidence="7">
    <location>
        <begin position="716"/>
        <end position="737"/>
    </location>
</feature>
<evidence type="ECO:0000256" key="5">
    <source>
        <dbReference type="ARBA" id="ARBA00023136"/>
    </source>
</evidence>
<proteinExistence type="inferred from homology"/>
<name>A0A8J8T8D1_HALGN</name>
<dbReference type="Proteomes" id="UP000785679">
    <property type="component" value="Unassembled WGS sequence"/>
</dbReference>
<feature type="transmembrane region" description="Helical" evidence="7">
    <location>
        <begin position="622"/>
        <end position="645"/>
    </location>
</feature>
<keyword evidence="11" id="KW-1185">Reference proteome</keyword>
<evidence type="ECO:0000313" key="11">
    <source>
        <dbReference type="Proteomes" id="UP000785679"/>
    </source>
</evidence>
<gene>
    <name evidence="10" type="ORF">FGO68_gene6809</name>
</gene>
<dbReference type="OrthoDB" id="292953at2759"/>
<organism evidence="10 11">
    <name type="scientific">Halteria grandinella</name>
    <dbReference type="NCBI Taxonomy" id="5974"/>
    <lineage>
        <taxon>Eukaryota</taxon>
        <taxon>Sar</taxon>
        <taxon>Alveolata</taxon>
        <taxon>Ciliophora</taxon>
        <taxon>Intramacronucleata</taxon>
        <taxon>Spirotrichea</taxon>
        <taxon>Stichotrichia</taxon>
        <taxon>Sporadotrichida</taxon>
        <taxon>Halteriidae</taxon>
        <taxon>Halteria</taxon>
    </lineage>
</organism>
<protein>
    <submittedName>
        <fullName evidence="10">Uncharacterized protein</fullName>
    </submittedName>
</protein>
<feature type="domain" description="SPX" evidence="9">
    <location>
        <begin position="1"/>
        <end position="444"/>
    </location>
</feature>
<feature type="transmembrane region" description="Helical" evidence="7">
    <location>
        <begin position="773"/>
        <end position="795"/>
    </location>
</feature>
<evidence type="ECO:0000256" key="6">
    <source>
        <dbReference type="SAM" id="MobiDB-lite"/>
    </source>
</evidence>
<keyword evidence="3 7" id="KW-0812">Transmembrane</keyword>
<dbReference type="EMBL" id="RRYP01002025">
    <property type="protein sequence ID" value="TNV85221.1"/>
    <property type="molecule type" value="Genomic_DNA"/>
</dbReference>
<accession>A0A8J8T8D1</accession>
<evidence type="ECO:0000256" key="2">
    <source>
        <dbReference type="ARBA" id="ARBA00009665"/>
    </source>
</evidence>
<feature type="transmembrane region" description="Helical" evidence="7">
    <location>
        <begin position="543"/>
        <end position="563"/>
    </location>
</feature>
<feature type="region of interest" description="Disordered" evidence="6">
    <location>
        <begin position="322"/>
        <end position="344"/>
    </location>
</feature>
<evidence type="ECO:0000256" key="7">
    <source>
        <dbReference type="SAM" id="Phobius"/>
    </source>
</evidence>
<evidence type="ECO:0000256" key="3">
    <source>
        <dbReference type="ARBA" id="ARBA00022692"/>
    </source>
</evidence>
<feature type="transmembrane region" description="Helical" evidence="7">
    <location>
        <begin position="815"/>
        <end position="836"/>
    </location>
</feature>
<dbReference type="GO" id="GO:0005794">
    <property type="term" value="C:Golgi apparatus"/>
    <property type="evidence" value="ECO:0007669"/>
    <property type="project" value="TreeGrafter"/>
</dbReference>
<keyword evidence="5 7" id="KW-0472">Membrane</keyword>
<feature type="transmembrane region" description="Helical" evidence="7">
    <location>
        <begin position="652"/>
        <end position="669"/>
    </location>
</feature>
<evidence type="ECO:0000259" key="9">
    <source>
        <dbReference type="PROSITE" id="PS51382"/>
    </source>
</evidence>
<evidence type="ECO:0000256" key="4">
    <source>
        <dbReference type="ARBA" id="ARBA00022989"/>
    </source>
</evidence>
<evidence type="ECO:0000313" key="10">
    <source>
        <dbReference type="EMBL" id="TNV85221.1"/>
    </source>
</evidence>
<sequence>MIKKFKVKVKSNEVQKLRGLYNLTSKRVVIPMDIFGEKHAEAHDSHSQSKNTIIIKQSQRISSNQGVDKSAKKNTGLLIMDDDEQAIIPAITQENITKEDKEEQEMLKMQIEEMIQGEENYSAKRKGAFNSGTLIDFTKYRQRGNSEHTKREDLGNGKIKYDSIFEDLEQSKSPRRVGKGDENIRLSHGLNKEKVIELPHIDKSNFQMLRIDLDDPIKRAKAEQEMKEWVKSFITEIERIEAFYVRMHLDYKEQFNVLRNRYLRKQNQDPLDDDERATTVAAEEENFQIQNQMSLISKAQLNNSSLEDTLLSRDKLTTIQPDGVGTSSDLRSSNARFQQSPSRLTSDFRGNSIKVISPRYSGEALTTTNISKFKKRSRGVDDQKITKVKDELEYATNWRRAFNKIFTHLKWLNAYAKINYIALLKIQKKFMKNYFHLKDNIIDKKLLSFIDSKHFATRKIVNSQTHELVQFFSENFTNGNKDKAHDLLEQHNAPIRKKDAMLIAYFVGLLTMITFAFMVLIFMPQSDSMFDRPGAAIEIYANFYVFRFLLMILCTVLSTTFAIKILRSYKVNYPFIFDLDPHYKVTYMQLLRVSLMLLTIWAFCFLGQLFIIKLAYVFPQPVAAFALILTIAFMMICFAPFHCLYLRARKELLVVLYHIVISPFGLVRFKHFFLADIITSFVVPLKDVGYIVCFFFNGLWLQSDTPSPNNFQGLKWYVAIVPLLPFWFRLAQCFVRYKETNLKAHLVNGGKYFSCLCIQLSAAFKVFYPTSDFAYWIFIPIALVSTIYCLVWDYYMDWGLFRSQEKGKKYLRPKILFPTWFYYYAMVSNMFFRFFWVLGVIKFSDPINKSQLILFIQALVEGFRRSQWALIRIENENCNNFERYRTILQIPAFKDDQEEEEEANIK</sequence>
<evidence type="ECO:0000259" key="8">
    <source>
        <dbReference type="PROSITE" id="PS51380"/>
    </source>
</evidence>
<dbReference type="InterPro" id="IPR004331">
    <property type="entry name" value="SPX_dom"/>
</dbReference>
<reference evidence="10" key="1">
    <citation type="submission" date="2019-06" db="EMBL/GenBank/DDBJ databases">
        <authorList>
            <person name="Zheng W."/>
        </authorList>
    </citation>
    <scope>NUCLEOTIDE SEQUENCE</scope>
    <source>
        <strain evidence="10">QDHG01</strain>
    </source>
</reference>
<dbReference type="PANTHER" id="PTHR10783:SF103">
    <property type="entry name" value="SOLUTE CARRIER FAMILY 53 MEMBER 1"/>
    <property type="match status" value="1"/>
</dbReference>
<dbReference type="PROSITE" id="PS51380">
    <property type="entry name" value="EXS"/>
    <property type="match status" value="1"/>
</dbReference>
<comment type="similarity">
    <text evidence="2">Belongs to the SYG1 (TC 2.A.94) family.</text>
</comment>
<dbReference type="Pfam" id="PF03124">
    <property type="entry name" value="EXS"/>
    <property type="match status" value="1"/>
</dbReference>
<dbReference type="GO" id="GO:0000822">
    <property type="term" value="F:inositol hexakisphosphate binding"/>
    <property type="evidence" value="ECO:0007669"/>
    <property type="project" value="TreeGrafter"/>
</dbReference>
<dbReference type="AlphaFoldDB" id="A0A8J8T8D1"/>
<dbReference type="PANTHER" id="PTHR10783">
    <property type="entry name" value="XENOTROPIC AND POLYTROPIC RETROVIRUS RECEPTOR 1-RELATED"/>
    <property type="match status" value="1"/>
</dbReference>
<feature type="domain" description="EXS" evidence="8">
    <location>
        <begin position="709"/>
        <end position="905"/>
    </location>
</feature>
<dbReference type="GO" id="GO:0005886">
    <property type="term" value="C:plasma membrane"/>
    <property type="evidence" value="ECO:0007669"/>
    <property type="project" value="TreeGrafter"/>
</dbReference>
<dbReference type="InterPro" id="IPR004342">
    <property type="entry name" value="EXS_C"/>
</dbReference>
<dbReference type="GO" id="GO:0006817">
    <property type="term" value="P:phosphate ion transport"/>
    <property type="evidence" value="ECO:0007669"/>
    <property type="project" value="TreeGrafter"/>
</dbReference>
<comment type="caution">
    <text evidence="10">The sequence shown here is derived from an EMBL/GenBank/DDBJ whole genome shotgun (WGS) entry which is preliminary data.</text>
</comment>
<comment type="subcellular location">
    <subcellularLocation>
        <location evidence="1">Membrane</location>
        <topology evidence="1">Multi-pass membrane protein</topology>
    </subcellularLocation>
</comment>
<evidence type="ECO:0000256" key="1">
    <source>
        <dbReference type="ARBA" id="ARBA00004141"/>
    </source>
</evidence>
<dbReference type="PROSITE" id="PS51382">
    <property type="entry name" value="SPX"/>
    <property type="match status" value="1"/>
</dbReference>
<keyword evidence="4 7" id="KW-1133">Transmembrane helix</keyword>
<dbReference type="GO" id="GO:0016036">
    <property type="term" value="P:cellular response to phosphate starvation"/>
    <property type="evidence" value="ECO:0007669"/>
    <property type="project" value="TreeGrafter"/>
</dbReference>
<feature type="transmembrane region" description="Helical" evidence="7">
    <location>
        <begin position="593"/>
        <end position="616"/>
    </location>
</feature>
<feature type="transmembrane region" description="Helical" evidence="7">
    <location>
        <begin position="502"/>
        <end position="523"/>
    </location>
</feature>